<dbReference type="EMBL" id="VFQX01000036">
    <property type="protein sequence ID" value="KAF0976732.1"/>
    <property type="molecule type" value="Genomic_DNA"/>
</dbReference>
<dbReference type="SUPFAM" id="SSF52540">
    <property type="entry name" value="P-loop containing nucleoside triphosphate hydrolases"/>
    <property type="match status" value="1"/>
</dbReference>
<dbReference type="GeneID" id="68111245"/>
<feature type="binding site" evidence="3">
    <location>
        <begin position="224"/>
        <end position="231"/>
    </location>
    <ligand>
        <name>ATP</name>
        <dbReference type="ChEBI" id="CHEBI:30616"/>
    </ligand>
</feature>
<dbReference type="OMA" id="ICEMSIA"/>
<keyword evidence="4" id="KW-0493">Microtubule</keyword>
<protein>
    <recommendedName>
        <fullName evidence="4">Kinesin-like protein</fullName>
    </recommendedName>
</protein>
<feature type="coiled-coil region" evidence="5">
    <location>
        <begin position="78"/>
        <end position="105"/>
    </location>
</feature>
<dbReference type="Gene3D" id="3.40.850.10">
    <property type="entry name" value="Kinesin motor domain"/>
    <property type="match status" value="1"/>
</dbReference>
<dbReference type="PROSITE" id="PS00411">
    <property type="entry name" value="KINESIN_MOTOR_1"/>
    <property type="match status" value="1"/>
</dbReference>
<gene>
    <name evidence="7" type="ORF">FDP41_004027</name>
</gene>
<dbReference type="VEuPathDB" id="AmoebaDB:NfTy_069580"/>
<feature type="domain" description="Kinesin motor" evidence="6">
    <location>
        <begin position="126"/>
        <end position="497"/>
    </location>
</feature>
<evidence type="ECO:0000313" key="8">
    <source>
        <dbReference type="Proteomes" id="UP000444721"/>
    </source>
</evidence>
<proteinExistence type="inferred from homology"/>
<dbReference type="OrthoDB" id="3176171at2759"/>
<dbReference type="GO" id="GO:0005874">
    <property type="term" value="C:microtubule"/>
    <property type="evidence" value="ECO:0007669"/>
    <property type="project" value="UniProtKB-KW"/>
</dbReference>
<dbReference type="GO" id="GO:0003777">
    <property type="term" value="F:microtubule motor activity"/>
    <property type="evidence" value="ECO:0007669"/>
    <property type="project" value="InterPro"/>
</dbReference>
<comment type="similarity">
    <text evidence="3 4">Belongs to the TRAFAC class myosin-kinesin ATPase superfamily. Kinesin family.</text>
</comment>
<dbReference type="Pfam" id="PF00225">
    <property type="entry name" value="Kinesin"/>
    <property type="match status" value="1"/>
</dbReference>
<keyword evidence="8" id="KW-1185">Reference proteome</keyword>
<evidence type="ECO:0000256" key="1">
    <source>
        <dbReference type="ARBA" id="ARBA00022741"/>
    </source>
</evidence>
<dbReference type="InterPro" id="IPR001752">
    <property type="entry name" value="Kinesin_motor_dom"/>
</dbReference>
<dbReference type="SMART" id="SM00129">
    <property type="entry name" value="KISc"/>
    <property type="match status" value="1"/>
</dbReference>
<evidence type="ECO:0000313" key="7">
    <source>
        <dbReference type="EMBL" id="KAF0976732.1"/>
    </source>
</evidence>
<name>A0A6A5BPK7_NAEFO</name>
<dbReference type="InterPro" id="IPR027417">
    <property type="entry name" value="P-loop_NTPase"/>
</dbReference>
<dbReference type="InterPro" id="IPR019821">
    <property type="entry name" value="Kinesin_motor_CS"/>
</dbReference>
<evidence type="ECO:0000256" key="5">
    <source>
        <dbReference type="SAM" id="Coils"/>
    </source>
</evidence>
<reference evidence="7 8" key="1">
    <citation type="journal article" date="2019" name="Sci. Rep.">
        <title>Nanopore sequencing improves the draft genome of the human pathogenic amoeba Naegleria fowleri.</title>
        <authorList>
            <person name="Liechti N."/>
            <person name="Schurch N."/>
            <person name="Bruggmann R."/>
            <person name="Wittwer M."/>
        </authorList>
    </citation>
    <scope>NUCLEOTIDE SEQUENCE [LARGE SCALE GENOMIC DNA]</scope>
    <source>
        <strain evidence="7 8">ATCC 30894</strain>
    </source>
</reference>
<keyword evidence="1 3" id="KW-0547">Nucleotide-binding</keyword>
<keyword evidence="5" id="KW-0175">Coiled coil</keyword>
<dbReference type="PANTHER" id="PTHR47972">
    <property type="entry name" value="KINESIN-LIKE PROTEIN KLP-3"/>
    <property type="match status" value="1"/>
</dbReference>
<sequence length="505" mass="57657">MSFPSHNTLPSSAQSNISIDFNDPPLGLEQSWLEDSKECFEAHTLLKSLIIDQINQIPVANFNLVLQQCRNRASQRVSMHANREIEMLKQDIERLVQENQRINKMLLHEMKLRQQYYNELQLLKGAIRIFVRVRPLLPHEIQQGDFSVVRFSKNSQQLLFFPKVLSQEMPPPENEKITKQNYRQFQFDRIIGPNIHQRQLYDEEISPLTKSVLDGYNVSIFAYGQTGTGKTFTMQGSGEEPGIQQYILHDLYHQKAKDQTICEMSIALSCLEIYNETCIDLLRSNDNKLDLKMDPHTKKIIAQGLREVVCNDVQEAIQCLVFAQKNRAVASTLQNHRSSRSHLIVQISITKTFFQSETFAMDEGEDASDQPQQIPSNTSTTITSTMYLIDLAGSEKINTSSASNPITDSETKHINKSLSALGNVMESLRNRSAKPNMNNNNGQTHVPYRDTKLTYFMSNVFRDKHAIVCMIPHIAPSQMCFNESLRTLQFAERMSGIALNVNNNP</sequence>
<evidence type="ECO:0000256" key="3">
    <source>
        <dbReference type="PROSITE-ProRule" id="PRU00283"/>
    </source>
</evidence>
<evidence type="ECO:0000259" key="6">
    <source>
        <dbReference type="PROSITE" id="PS50067"/>
    </source>
</evidence>
<dbReference type="RefSeq" id="XP_044561445.1">
    <property type="nucleotide sequence ID" value="XM_044707397.1"/>
</dbReference>
<dbReference type="Proteomes" id="UP000444721">
    <property type="component" value="Unassembled WGS sequence"/>
</dbReference>
<organism evidence="7 8">
    <name type="scientific">Naegleria fowleri</name>
    <name type="common">Brain eating amoeba</name>
    <dbReference type="NCBI Taxonomy" id="5763"/>
    <lineage>
        <taxon>Eukaryota</taxon>
        <taxon>Discoba</taxon>
        <taxon>Heterolobosea</taxon>
        <taxon>Tetramitia</taxon>
        <taxon>Eutetramitia</taxon>
        <taxon>Vahlkampfiidae</taxon>
        <taxon>Naegleria</taxon>
    </lineage>
</organism>
<evidence type="ECO:0000256" key="2">
    <source>
        <dbReference type="ARBA" id="ARBA00022840"/>
    </source>
</evidence>
<dbReference type="GO" id="GO:0005524">
    <property type="term" value="F:ATP binding"/>
    <property type="evidence" value="ECO:0007669"/>
    <property type="project" value="UniProtKB-UniRule"/>
</dbReference>
<dbReference type="PRINTS" id="PR00380">
    <property type="entry name" value="KINESINHEAVY"/>
</dbReference>
<dbReference type="PANTHER" id="PTHR47972:SF28">
    <property type="entry name" value="KINESIN-LIKE PROTEIN KLP-3"/>
    <property type="match status" value="1"/>
</dbReference>
<keyword evidence="2 3" id="KW-0067">ATP-binding</keyword>
<dbReference type="PROSITE" id="PS50067">
    <property type="entry name" value="KINESIN_MOTOR_2"/>
    <property type="match status" value="1"/>
</dbReference>
<accession>A0A6A5BPK7</accession>
<comment type="caution">
    <text evidence="7">The sequence shown here is derived from an EMBL/GenBank/DDBJ whole genome shotgun (WGS) entry which is preliminary data.</text>
</comment>
<dbReference type="GO" id="GO:0007018">
    <property type="term" value="P:microtubule-based movement"/>
    <property type="evidence" value="ECO:0007669"/>
    <property type="project" value="InterPro"/>
</dbReference>
<dbReference type="VEuPathDB" id="AmoebaDB:NF0116440"/>
<dbReference type="InterPro" id="IPR036961">
    <property type="entry name" value="Kinesin_motor_dom_sf"/>
</dbReference>
<dbReference type="InterPro" id="IPR027640">
    <property type="entry name" value="Kinesin-like_fam"/>
</dbReference>
<dbReference type="GO" id="GO:0008017">
    <property type="term" value="F:microtubule binding"/>
    <property type="evidence" value="ECO:0007669"/>
    <property type="project" value="InterPro"/>
</dbReference>
<evidence type="ECO:0000256" key="4">
    <source>
        <dbReference type="RuleBase" id="RU000394"/>
    </source>
</evidence>
<keyword evidence="3 4" id="KW-0505">Motor protein</keyword>
<dbReference type="AlphaFoldDB" id="A0A6A5BPK7"/>
<dbReference type="VEuPathDB" id="AmoebaDB:FDP41_004027"/>